<feature type="compositionally biased region" description="Low complexity" evidence="1">
    <location>
        <begin position="154"/>
        <end position="182"/>
    </location>
</feature>
<proteinExistence type="predicted"/>
<name>A0A811ZH38_NYCPR</name>
<dbReference type="Proteomes" id="UP000645828">
    <property type="component" value="Unassembled WGS sequence"/>
</dbReference>
<evidence type="ECO:0000256" key="1">
    <source>
        <dbReference type="SAM" id="MobiDB-lite"/>
    </source>
</evidence>
<protein>
    <submittedName>
        <fullName evidence="2">(raccoon dog) hypothetical protein</fullName>
    </submittedName>
</protein>
<evidence type="ECO:0000313" key="3">
    <source>
        <dbReference type="Proteomes" id="UP000645828"/>
    </source>
</evidence>
<keyword evidence="3" id="KW-1185">Reference proteome</keyword>
<dbReference type="EMBL" id="CAJHUB010000764">
    <property type="protein sequence ID" value="CAD7688004.1"/>
    <property type="molecule type" value="Genomic_DNA"/>
</dbReference>
<accession>A0A811ZH38</accession>
<reference evidence="2" key="1">
    <citation type="submission" date="2020-12" db="EMBL/GenBank/DDBJ databases">
        <authorList>
            <consortium name="Molecular Ecology Group"/>
        </authorList>
    </citation>
    <scope>NUCLEOTIDE SEQUENCE</scope>
    <source>
        <strain evidence="2">TBG_1078</strain>
    </source>
</reference>
<evidence type="ECO:0000313" key="2">
    <source>
        <dbReference type="EMBL" id="CAD7688004.1"/>
    </source>
</evidence>
<dbReference type="AlphaFoldDB" id="A0A811ZH38"/>
<feature type="compositionally biased region" description="Basic residues" evidence="1">
    <location>
        <begin position="276"/>
        <end position="286"/>
    </location>
</feature>
<feature type="compositionally biased region" description="Basic and acidic residues" evidence="1">
    <location>
        <begin position="183"/>
        <end position="194"/>
    </location>
</feature>
<feature type="region of interest" description="Disordered" evidence="1">
    <location>
        <begin position="125"/>
        <end position="314"/>
    </location>
</feature>
<feature type="region of interest" description="Disordered" evidence="1">
    <location>
        <begin position="34"/>
        <end position="88"/>
    </location>
</feature>
<sequence length="314" mass="32501">MKVAECIGMQWSISVDMMRVLLVWQCLDDGPVSTSFGSQAPGPPGRPGPGDPRGASGRSWPGRRDSRPTPADSGRGPAPGFAGAPRPPLTHREALVADAAHGEAVVPGVHGPGQDLVQVHVRASVQQRTPRPAHAPVGSAAASLPPSLRGGGRSWAATAAAPGARSRSRSAGARSSSRAPAAEARRGRAAERAQRGASRAPVTARAGPGEAPGRLKGRRPRLTPRGRAAPSARFLRARGGRPSPSLSGAGSTRARLPRPTCPFPAPVPATPTGLRRSLRVARSPRPKYRETSRGGEGYCGKGLTSLPQFTDQQV</sequence>
<gene>
    <name evidence="2" type="ORF">NYPRO_LOCUS20798</name>
</gene>
<feature type="compositionally biased region" description="Basic residues" evidence="1">
    <location>
        <begin position="215"/>
        <end position="224"/>
    </location>
</feature>
<feature type="compositionally biased region" description="Polar residues" evidence="1">
    <location>
        <begin position="305"/>
        <end position="314"/>
    </location>
</feature>
<feature type="compositionally biased region" description="Low complexity" evidence="1">
    <location>
        <begin position="74"/>
        <end position="84"/>
    </location>
</feature>
<organism evidence="2 3">
    <name type="scientific">Nyctereutes procyonoides</name>
    <name type="common">Raccoon dog</name>
    <name type="synonym">Canis procyonoides</name>
    <dbReference type="NCBI Taxonomy" id="34880"/>
    <lineage>
        <taxon>Eukaryota</taxon>
        <taxon>Metazoa</taxon>
        <taxon>Chordata</taxon>
        <taxon>Craniata</taxon>
        <taxon>Vertebrata</taxon>
        <taxon>Euteleostomi</taxon>
        <taxon>Mammalia</taxon>
        <taxon>Eutheria</taxon>
        <taxon>Laurasiatheria</taxon>
        <taxon>Carnivora</taxon>
        <taxon>Caniformia</taxon>
        <taxon>Canidae</taxon>
        <taxon>Nyctereutes</taxon>
    </lineage>
</organism>
<feature type="compositionally biased region" description="Pro residues" evidence="1">
    <location>
        <begin position="41"/>
        <end position="50"/>
    </location>
</feature>
<comment type="caution">
    <text evidence="2">The sequence shown here is derived from an EMBL/GenBank/DDBJ whole genome shotgun (WGS) entry which is preliminary data.</text>
</comment>
<feature type="compositionally biased region" description="Pro residues" evidence="1">
    <location>
        <begin position="259"/>
        <end position="269"/>
    </location>
</feature>